<dbReference type="InterPro" id="IPR032698">
    <property type="entry name" value="SirB1_N"/>
</dbReference>
<evidence type="ECO:0000313" key="3">
    <source>
        <dbReference type="EMBL" id="QTH71114.1"/>
    </source>
</evidence>
<reference evidence="3" key="1">
    <citation type="submission" date="2021-03" db="EMBL/GenBank/DDBJ databases">
        <title>Complete Genome of Pseudoalteromonas xiamenensis STKMTI.2, a new potential marine bacterium producing anti-Vibrio compounds.</title>
        <authorList>
            <person name="Handayani D.P."/>
            <person name="Isnansetyo A."/>
            <person name="Istiqomah I."/>
            <person name="Jumina J."/>
        </authorList>
    </citation>
    <scope>NUCLEOTIDE SEQUENCE</scope>
    <source>
        <strain evidence="3">STKMTI.2</strain>
    </source>
</reference>
<protein>
    <submittedName>
        <fullName evidence="3">Tetratricopeptide repeat protein</fullName>
    </submittedName>
</protein>
<keyword evidence="4" id="KW-1185">Reference proteome</keyword>
<feature type="domain" description="Protein SirB1 N-terminal" evidence="2">
    <location>
        <begin position="42"/>
        <end position="150"/>
    </location>
</feature>
<dbReference type="AlphaFoldDB" id="A0A975DGF6"/>
<evidence type="ECO:0000313" key="4">
    <source>
        <dbReference type="Proteomes" id="UP000664904"/>
    </source>
</evidence>
<organism evidence="3 4">
    <name type="scientific">Pseudoalteromonas xiamenensis</name>
    <dbReference type="NCBI Taxonomy" id="882626"/>
    <lineage>
        <taxon>Bacteria</taxon>
        <taxon>Pseudomonadati</taxon>
        <taxon>Pseudomonadota</taxon>
        <taxon>Gammaproteobacteria</taxon>
        <taxon>Alteromonadales</taxon>
        <taxon>Pseudoalteromonadaceae</taxon>
        <taxon>Pseudoalteromonas</taxon>
    </lineage>
</organism>
<dbReference type="RefSeq" id="WP_208842755.1">
    <property type="nucleotide sequence ID" value="NZ_CP072133.1"/>
</dbReference>
<comment type="similarity">
    <text evidence="1">Belongs to the UPF0162 family.</text>
</comment>
<name>A0A975DGF6_9GAMM</name>
<evidence type="ECO:0000259" key="2">
    <source>
        <dbReference type="Pfam" id="PF13369"/>
    </source>
</evidence>
<gene>
    <name evidence="3" type="ORF">J5O05_14925</name>
</gene>
<dbReference type="KEGG" id="pxi:J5O05_14925"/>
<proteinExistence type="inferred from homology"/>
<evidence type="ECO:0000256" key="1">
    <source>
        <dbReference type="ARBA" id="ARBA00007100"/>
    </source>
</evidence>
<dbReference type="Proteomes" id="UP000664904">
    <property type="component" value="Chromosome"/>
</dbReference>
<dbReference type="EMBL" id="CP072133">
    <property type="protein sequence ID" value="QTH71114.1"/>
    <property type="molecule type" value="Genomic_DNA"/>
</dbReference>
<dbReference type="Pfam" id="PF13371">
    <property type="entry name" value="TPR_9"/>
    <property type="match status" value="1"/>
</dbReference>
<sequence length="266" mass="30520">MTEPWFDEQDYTEDYYPTPIYRCIQAELQWDAQAKVNEVCSLLANLEQRIMALVIELPDPHKRVDKLLDLFYTEWLFSGTSQDVPDFQLNSLCYLLQMHSGSPTSLAILLVHLLEVAELGGNLCLTQGDVMVHVGISDEEGYMIDPTNGQQSWYIMPENAKEEDSEPLELVIGEEILKLFLAQQKWAFIGAEKFGHALSCVDMLMSLLGNDPYERRDRGYLLNQLDCPKMAKEDLQFFVDECPDDPTIELIQMQIAELSDYNNILH</sequence>
<accession>A0A975DGF6</accession>
<dbReference type="Pfam" id="PF13369">
    <property type="entry name" value="Transglut_core2"/>
    <property type="match status" value="1"/>
</dbReference>